<organism evidence="2 3">
    <name type="scientific">Knipowitschia caucasica</name>
    <name type="common">Caucasian dwarf goby</name>
    <name type="synonym">Pomatoschistus caucasicus</name>
    <dbReference type="NCBI Taxonomy" id="637954"/>
    <lineage>
        <taxon>Eukaryota</taxon>
        <taxon>Metazoa</taxon>
        <taxon>Chordata</taxon>
        <taxon>Craniata</taxon>
        <taxon>Vertebrata</taxon>
        <taxon>Euteleostomi</taxon>
        <taxon>Actinopterygii</taxon>
        <taxon>Neopterygii</taxon>
        <taxon>Teleostei</taxon>
        <taxon>Neoteleostei</taxon>
        <taxon>Acanthomorphata</taxon>
        <taxon>Gobiaria</taxon>
        <taxon>Gobiiformes</taxon>
        <taxon>Gobioidei</taxon>
        <taxon>Gobiidae</taxon>
        <taxon>Gobiinae</taxon>
        <taxon>Knipowitschia</taxon>
    </lineage>
</organism>
<accession>A0AAV2LU81</accession>
<evidence type="ECO:0000313" key="2">
    <source>
        <dbReference type="EMBL" id="CAL1603447.1"/>
    </source>
</evidence>
<name>A0AAV2LU81_KNICA</name>
<protein>
    <submittedName>
        <fullName evidence="2">Uncharacterized protein</fullName>
    </submittedName>
</protein>
<feature type="region of interest" description="Disordered" evidence="1">
    <location>
        <begin position="71"/>
        <end position="99"/>
    </location>
</feature>
<dbReference type="EMBL" id="OZ035826">
    <property type="protein sequence ID" value="CAL1603447.1"/>
    <property type="molecule type" value="Genomic_DNA"/>
</dbReference>
<keyword evidence="3" id="KW-1185">Reference proteome</keyword>
<dbReference type="Proteomes" id="UP001497482">
    <property type="component" value="Chromosome 4"/>
</dbReference>
<feature type="region of interest" description="Disordered" evidence="1">
    <location>
        <begin position="1"/>
        <end position="49"/>
    </location>
</feature>
<evidence type="ECO:0000313" key="3">
    <source>
        <dbReference type="Proteomes" id="UP001497482"/>
    </source>
</evidence>
<proteinExistence type="predicted"/>
<feature type="compositionally biased region" description="Basic and acidic residues" evidence="1">
    <location>
        <begin position="38"/>
        <end position="49"/>
    </location>
</feature>
<dbReference type="AlphaFoldDB" id="A0AAV2LU81"/>
<gene>
    <name evidence="2" type="ORF">KC01_LOCUS31128</name>
</gene>
<evidence type="ECO:0000256" key="1">
    <source>
        <dbReference type="SAM" id="MobiDB-lite"/>
    </source>
</evidence>
<sequence>MEDVVQLGQNSSRLDARTANRPPKRGEPTVAIQAPCTRDSHPPRSRTNDRTTVFWTIILLCSYPVICNTSSTSPSLTHGRSLAASQLMSPGGSDSSPAP</sequence>
<reference evidence="2 3" key="1">
    <citation type="submission" date="2024-04" db="EMBL/GenBank/DDBJ databases">
        <authorList>
            <person name="Waldvogel A.-M."/>
            <person name="Schoenle A."/>
        </authorList>
    </citation>
    <scope>NUCLEOTIDE SEQUENCE [LARGE SCALE GENOMIC DNA]</scope>
</reference>